<evidence type="ECO:0000256" key="4">
    <source>
        <dbReference type="ARBA" id="ARBA00022840"/>
    </source>
</evidence>
<dbReference type="EMBL" id="CAJPVJ010009838">
    <property type="protein sequence ID" value="CAG2172844.1"/>
    <property type="molecule type" value="Genomic_DNA"/>
</dbReference>
<evidence type="ECO:0000256" key="7">
    <source>
        <dbReference type="SAM" id="Phobius"/>
    </source>
</evidence>
<keyword evidence="2 7" id="KW-0812">Transmembrane</keyword>
<evidence type="ECO:0000256" key="1">
    <source>
        <dbReference type="ARBA" id="ARBA00004141"/>
    </source>
</evidence>
<protein>
    <recommendedName>
        <fullName evidence="8">ABC transporter domain-containing protein</fullName>
    </recommendedName>
</protein>
<evidence type="ECO:0000256" key="3">
    <source>
        <dbReference type="ARBA" id="ARBA00022741"/>
    </source>
</evidence>
<keyword evidence="4" id="KW-0067">ATP-binding</keyword>
<dbReference type="PANTHER" id="PTHR43038">
    <property type="entry name" value="ATP-BINDING CASSETTE, SUB-FAMILY H, MEMBER 1"/>
    <property type="match status" value="1"/>
</dbReference>
<dbReference type="Pfam" id="PF12698">
    <property type="entry name" value="ABC2_membrane_3"/>
    <property type="match status" value="1"/>
</dbReference>
<dbReference type="SUPFAM" id="SSF52540">
    <property type="entry name" value="P-loop containing nucleoside triphosphate hydrolases"/>
    <property type="match status" value="1"/>
</dbReference>
<feature type="non-terminal residue" evidence="9">
    <location>
        <position position="514"/>
    </location>
</feature>
<dbReference type="OrthoDB" id="10255969at2759"/>
<dbReference type="EMBL" id="OC924663">
    <property type="protein sequence ID" value="CAD7655657.1"/>
    <property type="molecule type" value="Genomic_DNA"/>
</dbReference>
<evidence type="ECO:0000313" key="10">
    <source>
        <dbReference type="Proteomes" id="UP000728032"/>
    </source>
</evidence>
<evidence type="ECO:0000313" key="9">
    <source>
        <dbReference type="EMBL" id="CAD7655657.1"/>
    </source>
</evidence>
<dbReference type="InterPro" id="IPR003439">
    <property type="entry name" value="ABC_transporter-like_ATP-bd"/>
</dbReference>
<comment type="subcellular location">
    <subcellularLocation>
        <location evidence="1">Membrane</location>
        <topology evidence="1">Multi-pass membrane protein</topology>
    </subcellularLocation>
</comment>
<dbReference type="InterPro" id="IPR027417">
    <property type="entry name" value="P-loop_NTPase"/>
</dbReference>
<accession>A0A7R9M8N1</accession>
<dbReference type="InterPro" id="IPR013525">
    <property type="entry name" value="ABC2_TM"/>
</dbReference>
<dbReference type="SMART" id="SM00382">
    <property type="entry name" value="AAA"/>
    <property type="match status" value="1"/>
</dbReference>
<proteinExistence type="predicted"/>
<dbReference type="Pfam" id="PF00005">
    <property type="entry name" value="ABC_tran"/>
    <property type="match status" value="1"/>
</dbReference>
<dbReference type="GO" id="GO:0016887">
    <property type="term" value="F:ATP hydrolysis activity"/>
    <property type="evidence" value="ECO:0007669"/>
    <property type="project" value="InterPro"/>
</dbReference>
<organism evidence="9">
    <name type="scientific">Oppiella nova</name>
    <dbReference type="NCBI Taxonomy" id="334625"/>
    <lineage>
        <taxon>Eukaryota</taxon>
        <taxon>Metazoa</taxon>
        <taxon>Ecdysozoa</taxon>
        <taxon>Arthropoda</taxon>
        <taxon>Chelicerata</taxon>
        <taxon>Arachnida</taxon>
        <taxon>Acari</taxon>
        <taxon>Acariformes</taxon>
        <taxon>Sarcoptiformes</taxon>
        <taxon>Oribatida</taxon>
        <taxon>Brachypylina</taxon>
        <taxon>Oppioidea</taxon>
        <taxon>Oppiidae</taxon>
        <taxon>Oppiella</taxon>
    </lineage>
</organism>
<dbReference type="GO" id="GO:0016020">
    <property type="term" value="C:membrane"/>
    <property type="evidence" value="ECO:0007669"/>
    <property type="project" value="UniProtKB-SubCell"/>
</dbReference>
<keyword evidence="5 7" id="KW-1133">Transmembrane helix</keyword>
<gene>
    <name evidence="9" type="ORF">ONB1V03_LOCUS12300</name>
</gene>
<feature type="transmembrane region" description="Helical" evidence="7">
    <location>
        <begin position="268"/>
        <end position="287"/>
    </location>
</feature>
<dbReference type="Gene3D" id="3.40.50.300">
    <property type="entry name" value="P-loop containing nucleotide triphosphate hydrolases"/>
    <property type="match status" value="1"/>
</dbReference>
<dbReference type="PANTHER" id="PTHR43038:SF3">
    <property type="entry name" value="ABC TRANSPORTER G FAMILY MEMBER 20 ISOFORM X1"/>
    <property type="match status" value="1"/>
</dbReference>
<dbReference type="PROSITE" id="PS50893">
    <property type="entry name" value="ABC_TRANSPORTER_2"/>
    <property type="match status" value="1"/>
</dbReference>
<feature type="non-terminal residue" evidence="9">
    <location>
        <position position="1"/>
    </location>
</feature>
<evidence type="ECO:0000259" key="8">
    <source>
        <dbReference type="PROSITE" id="PS50893"/>
    </source>
</evidence>
<feature type="domain" description="ABC transporter" evidence="8">
    <location>
        <begin position="1"/>
        <end position="205"/>
    </location>
</feature>
<dbReference type="InterPro" id="IPR003593">
    <property type="entry name" value="AAA+_ATPase"/>
</dbReference>
<dbReference type="PROSITE" id="PS00211">
    <property type="entry name" value="ABC_TRANSPORTER_1"/>
    <property type="match status" value="1"/>
</dbReference>
<dbReference type="Proteomes" id="UP000728032">
    <property type="component" value="Unassembled WGS sequence"/>
</dbReference>
<keyword evidence="10" id="KW-1185">Reference proteome</keyword>
<dbReference type="AlphaFoldDB" id="A0A7R9M8N1"/>
<keyword evidence="3" id="KW-0547">Nucleotide-binding</keyword>
<feature type="transmembrane region" description="Helical" evidence="7">
    <location>
        <begin position="437"/>
        <end position="461"/>
    </location>
</feature>
<sequence>RIFGLLGASGCGKTTLLRLVLGRLRPSNGFIRVFGIRPGSSKSTIPGKGVGYMPQETALFNEFTITEILYYFGTLYHMDLSKIRERIIHLKELLGLPHKERLIGQLSGGQQRLVSMAVTMFHKPPLLILDEPTVGVDSVLRCRIWEYLEDMCKNDGTTVVITTHYLEEATTASNVAYIQSGTLLVQSNPRDLLTAYQCRTLEEAFLQISIEKKHNPKVESIDGPKPQPNEQNMKNSLNLCSDQKKLIDLKHIRALLWRSQIRIARNPIILVMLLLLPVIQITLFCVCTGGQLNAIPIAIHEPHFDNHLSHEFLGHIDRKMIREDYYRDKDKAIDSVKRGKAYYAILFSHNFSDSLEARVQNPYELTDEELDESHIKLYADMTNSAVSPFIHHSLLESSQKFLHNYMSSLGFNPNAYSIPFAVKEPIYGSMNASVYEFTAPGVIIATIHVTTMLFSSLLIVIERKDGHLDRALVAGVNSAEILISHIIMLLCCVSAKSILLMIFSFIVFDIPLKG</sequence>
<reference evidence="9" key="1">
    <citation type="submission" date="2020-11" db="EMBL/GenBank/DDBJ databases">
        <authorList>
            <person name="Tran Van P."/>
        </authorList>
    </citation>
    <scope>NUCLEOTIDE SEQUENCE</scope>
</reference>
<dbReference type="GO" id="GO:0140359">
    <property type="term" value="F:ABC-type transporter activity"/>
    <property type="evidence" value="ECO:0007669"/>
    <property type="project" value="InterPro"/>
</dbReference>
<dbReference type="GO" id="GO:0005524">
    <property type="term" value="F:ATP binding"/>
    <property type="evidence" value="ECO:0007669"/>
    <property type="project" value="UniProtKB-KW"/>
</dbReference>
<evidence type="ECO:0000256" key="6">
    <source>
        <dbReference type="ARBA" id="ARBA00023136"/>
    </source>
</evidence>
<name>A0A7R9M8N1_9ACAR</name>
<feature type="transmembrane region" description="Helical" evidence="7">
    <location>
        <begin position="481"/>
        <end position="508"/>
    </location>
</feature>
<keyword evidence="6 7" id="KW-0472">Membrane</keyword>
<dbReference type="InterPro" id="IPR017871">
    <property type="entry name" value="ABC_transporter-like_CS"/>
</dbReference>
<evidence type="ECO:0000256" key="2">
    <source>
        <dbReference type="ARBA" id="ARBA00022692"/>
    </source>
</evidence>
<evidence type="ECO:0000256" key="5">
    <source>
        <dbReference type="ARBA" id="ARBA00022989"/>
    </source>
</evidence>